<dbReference type="EMBL" id="CP016617">
    <property type="protein sequence ID" value="ANY83150.1"/>
    <property type="molecule type" value="Genomic_DNA"/>
</dbReference>
<feature type="region of interest" description="Disordered" evidence="1">
    <location>
        <begin position="1"/>
        <end position="22"/>
    </location>
</feature>
<dbReference type="InterPro" id="IPR046708">
    <property type="entry name" value="DUF6781"/>
</dbReference>
<accession>A0A1B2ET47</accession>
<reference evidence="2" key="1">
    <citation type="submission" date="2016-07" db="EMBL/GenBank/DDBJ databases">
        <title>Microvirga ossetica sp. nov. a new species of rhizobia isolated from root nodules of the legume species Vicia alpestris Steven originated from North Ossetia region in the Caucasus.</title>
        <authorList>
            <person name="Safronova V.I."/>
            <person name="Kuznetsova I.G."/>
            <person name="Sazanova A.L."/>
            <person name="Belimov A."/>
            <person name="Andronov E."/>
            <person name="Osledkin Y.S."/>
            <person name="Onishchuk O.P."/>
            <person name="Kurchak O.N."/>
            <person name="Shaposhnikov A.I."/>
            <person name="Willems A."/>
            <person name="Tikhonovich I.A."/>
        </authorList>
    </citation>
    <scope>NUCLEOTIDE SEQUENCE [LARGE SCALE GENOMIC DNA]</scope>
    <source>
        <strain evidence="2">V5/3M</strain>
        <plasmid evidence="2">unnamed1</plasmid>
    </source>
</reference>
<keyword evidence="2" id="KW-0614">Plasmid</keyword>
<gene>
    <name evidence="2" type="ORF">BB934_33740</name>
</gene>
<geneLocation type="plasmid" evidence="2">
    <name>unnamed1</name>
</geneLocation>
<proteinExistence type="predicted"/>
<feature type="compositionally biased region" description="Polar residues" evidence="1">
    <location>
        <begin position="1"/>
        <end position="19"/>
    </location>
</feature>
<protein>
    <submittedName>
        <fullName evidence="2">Uncharacterized protein</fullName>
    </submittedName>
</protein>
<evidence type="ECO:0000313" key="2">
    <source>
        <dbReference type="EMBL" id="ANY83150.1"/>
    </source>
</evidence>
<organism evidence="2">
    <name type="scientific">Microvirga ossetica</name>
    <dbReference type="NCBI Taxonomy" id="1882682"/>
    <lineage>
        <taxon>Bacteria</taxon>
        <taxon>Pseudomonadati</taxon>
        <taxon>Pseudomonadota</taxon>
        <taxon>Alphaproteobacteria</taxon>
        <taxon>Hyphomicrobiales</taxon>
        <taxon>Methylobacteriaceae</taxon>
        <taxon>Microvirga</taxon>
    </lineage>
</organism>
<evidence type="ECO:0000256" key="1">
    <source>
        <dbReference type="SAM" id="MobiDB-lite"/>
    </source>
</evidence>
<dbReference type="KEGG" id="moc:BB934_33740"/>
<sequence>MEQSMPEPTTSSGQVSSSLPDDDLAIRQRVRDLTSQVLEQGRVDTGAVADIVRAVTGQRDAPPHASDAEAREVFADAVRELDEALLNSANATHATLQQLAARGKDFTTNDLKEALASLRKLEEDYVAAADCIAEAMSGNLRREMTELAGHAQAVGAEASARAAGIMGEFAGRMGESATSGLQTVRGTSIRMALLASGVLAGVADALRDRAETRKG</sequence>
<dbReference type="Pfam" id="PF20572">
    <property type="entry name" value="DUF6781"/>
    <property type="match status" value="1"/>
</dbReference>
<dbReference type="AlphaFoldDB" id="A0A1B2ET47"/>
<name>A0A1B2ET47_9HYPH</name>